<dbReference type="OrthoDB" id="9767435at2"/>
<reference evidence="2 3" key="1">
    <citation type="submission" date="2016-10" db="EMBL/GenBank/DDBJ databases">
        <authorList>
            <person name="de Groot N.N."/>
        </authorList>
    </citation>
    <scope>NUCLEOTIDE SEQUENCE [LARGE SCALE GENOMIC DNA]</scope>
    <source>
        <strain evidence="2 3">DSM 17890</strain>
    </source>
</reference>
<dbReference type="EMBL" id="FNMZ01000005">
    <property type="protein sequence ID" value="SDX45798.1"/>
    <property type="molecule type" value="Genomic_DNA"/>
</dbReference>
<gene>
    <name evidence="2" type="ORF">SAMN05444336_105170</name>
</gene>
<dbReference type="RefSeq" id="WP_092683238.1">
    <property type="nucleotide sequence ID" value="NZ_FNMZ01000005.1"/>
</dbReference>
<dbReference type="Proteomes" id="UP000199118">
    <property type="component" value="Unassembled WGS sequence"/>
</dbReference>
<feature type="domain" description="Polysaccharide pyruvyl transferase" evidence="1">
    <location>
        <begin position="31"/>
        <end position="311"/>
    </location>
</feature>
<organism evidence="2 3">
    <name type="scientific">Albimonas donghaensis</name>
    <dbReference type="NCBI Taxonomy" id="356660"/>
    <lineage>
        <taxon>Bacteria</taxon>
        <taxon>Pseudomonadati</taxon>
        <taxon>Pseudomonadota</taxon>
        <taxon>Alphaproteobacteria</taxon>
        <taxon>Rhodobacterales</taxon>
        <taxon>Paracoccaceae</taxon>
        <taxon>Albimonas</taxon>
    </lineage>
</organism>
<protein>
    <submittedName>
        <fullName evidence="2">Polysaccharide pyruvyl transferase</fullName>
    </submittedName>
</protein>
<dbReference type="GO" id="GO:0016740">
    <property type="term" value="F:transferase activity"/>
    <property type="evidence" value="ECO:0007669"/>
    <property type="project" value="UniProtKB-KW"/>
</dbReference>
<dbReference type="STRING" id="356660.SAMN05444336_105170"/>
<dbReference type="AlphaFoldDB" id="A0A1H3BVY5"/>
<keyword evidence="2" id="KW-0808">Transferase</keyword>
<dbReference type="InterPro" id="IPR007345">
    <property type="entry name" value="Polysacch_pyruvyl_Trfase"/>
</dbReference>
<evidence type="ECO:0000313" key="3">
    <source>
        <dbReference type="Proteomes" id="UP000199118"/>
    </source>
</evidence>
<accession>A0A1H3BVY5</accession>
<evidence type="ECO:0000313" key="2">
    <source>
        <dbReference type="EMBL" id="SDX45798.1"/>
    </source>
</evidence>
<dbReference type="Pfam" id="PF04230">
    <property type="entry name" value="PS_pyruv_trans"/>
    <property type="match status" value="1"/>
</dbReference>
<name>A0A1H3BVY5_9RHOB</name>
<keyword evidence="3" id="KW-1185">Reference proteome</keyword>
<proteinExistence type="predicted"/>
<evidence type="ECO:0000259" key="1">
    <source>
        <dbReference type="Pfam" id="PF04230"/>
    </source>
</evidence>
<sequence>MADTALVHFNHSEKENLTSWPDMRTAAWRPNYGDMLVCAAIIRELDLGATDRVGFGYDLKTKVNRAIVRGSTYIHRNFNFHEANQTLDSIDAPLAIVGLGAQNPTLDLDFVDDLDGAREFIARLNEKSESISVRGEFSAAVVEKLGGENIRITGCPSLFYLGDCPRVDVPEMLSRPERRLGISLHTGLMRNIFCADPVSARRMHAVCIDHAVNNASSVSLFEQGVLTEYNVADRRLPFDERLESAEKILAQIQGDDLMSAYDLIARMVSVRSIEEWLSKARDLDAIIGFRFHGNMVALLQGSPCFYYTYDSRLKEFCDIYNLPSRDVADEWEDPIDVMLDHDWDETNARFETCYTELKAFYAENGFVSRLA</sequence>